<evidence type="ECO:0000256" key="1">
    <source>
        <dbReference type="SAM" id="Coils"/>
    </source>
</evidence>
<keyword evidence="1" id="KW-0175">Coiled coil</keyword>
<name>A0A1R2B2C1_9CILI</name>
<gene>
    <name evidence="3" type="ORF">SteCoe_30983</name>
</gene>
<keyword evidence="4" id="KW-1185">Reference proteome</keyword>
<comment type="caution">
    <text evidence="3">The sequence shown here is derived from an EMBL/GenBank/DDBJ whole genome shotgun (WGS) entry which is preliminary data.</text>
</comment>
<feature type="region of interest" description="Disordered" evidence="2">
    <location>
        <begin position="365"/>
        <end position="432"/>
    </location>
</feature>
<accession>A0A1R2B2C1</accession>
<dbReference type="AlphaFoldDB" id="A0A1R2B2C1"/>
<dbReference type="Proteomes" id="UP000187209">
    <property type="component" value="Unassembled WGS sequence"/>
</dbReference>
<organism evidence="3 4">
    <name type="scientific">Stentor coeruleus</name>
    <dbReference type="NCBI Taxonomy" id="5963"/>
    <lineage>
        <taxon>Eukaryota</taxon>
        <taxon>Sar</taxon>
        <taxon>Alveolata</taxon>
        <taxon>Ciliophora</taxon>
        <taxon>Postciliodesmatophora</taxon>
        <taxon>Heterotrichea</taxon>
        <taxon>Heterotrichida</taxon>
        <taxon>Stentoridae</taxon>
        <taxon>Stentor</taxon>
    </lineage>
</organism>
<sequence>MMQRHTNPYPRARPKDGYINRCHSSMSYEKEKVRSHTQSFYTDDTSSYSQELSRIVQKYCPNVEIKFSTDTLDGVLQGLEETFEDILRDMKYQIKKEFAQKEDYLQKATSNLIKYEELLDLKKKEFEEQAISWSKQREEEYNNIEKEKGEILSLKTRLEKEILAQQEQLDEKEKKTSKILKDFEAMHNEIMKEKIENQNTKWDIEQKALKLEEKQAIVSWKEKTIEEDIKKITEEKSMIENERIANSILNFELLNAGPRIFRAKRSSSINDKSGFSVDPPSFALNDSRFTTEGILRDESGYFQRKNSSFCSFRKPSINDSDIATKFDTCGDYNSSKVIKETENHDRKHFMRKIRDKELRIQAMKDRDREARRVEENYERREQERREYERKKNEKAELERKEYEKFDQEKHEQDQKEYEKKEQERIENMKKEEEKLERERIEKEFKEEIIRKNMVKERELEEKQIEMELLEKMLNEEKEKIVQERESLDKEHDDLQAEKIAFYEEMMQERKKIEEYFSDIASKTSILNDRREKLLKARKILEDKEIMIKLEKDITKSPQKKV</sequence>
<evidence type="ECO:0000256" key="2">
    <source>
        <dbReference type="SAM" id="MobiDB-lite"/>
    </source>
</evidence>
<reference evidence="3 4" key="1">
    <citation type="submission" date="2016-11" db="EMBL/GenBank/DDBJ databases">
        <title>The macronuclear genome of Stentor coeruleus: a giant cell with tiny introns.</title>
        <authorList>
            <person name="Slabodnick M."/>
            <person name="Ruby J.G."/>
            <person name="Reiff S.B."/>
            <person name="Swart E.C."/>
            <person name="Gosai S."/>
            <person name="Prabakaran S."/>
            <person name="Witkowska E."/>
            <person name="Larue G.E."/>
            <person name="Fisher S."/>
            <person name="Freeman R.M."/>
            <person name="Gunawardena J."/>
            <person name="Chu W."/>
            <person name="Stover N.A."/>
            <person name="Gregory B.D."/>
            <person name="Nowacki M."/>
            <person name="Derisi J."/>
            <person name="Roy S.W."/>
            <person name="Marshall W.F."/>
            <person name="Sood P."/>
        </authorList>
    </citation>
    <scope>NUCLEOTIDE SEQUENCE [LARGE SCALE GENOMIC DNA]</scope>
    <source>
        <strain evidence="3">WM001</strain>
    </source>
</reference>
<protein>
    <submittedName>
        <fullName evidence="3">Uncharacterized protein</fullName>
    </submittedName>
</protein>
<feature type="coiled-coil region" evidence="1">
    <location>
        <begin position="105"/>
        <end position="175"/>
    </location>
</feature>
<evidence type="ECO:0000313" key="4">
    <source>
        <dbReference type="Proteomes" id="UP000187209"/>
    </source>
</evidence>
<proteinExistence type="predicted"/>
<dbReference type="EMBL" id="MPUH01001040">
    <property type="protein sequence ID" value="OMJ70931.1"/>
    <property type="molecule type" value="Genomic_DNA"/>
</dbReference>
<evidence type="ECO:0000313" key="3">
    <source>
        <dbReference type="EMBL" id="OMJ70931.1"/>
    </source>
</evidence>